<dbReference type="GO" id="GO:0000455">
    <property type="term" value="P:enzyme-directed rRNA pseudouridine synthesis"/>
    <property type="evidence" value="ECO:0007669"/>
    <property type="project" value="TreeGrafter"/>
</dbReference>
<comment type="caution">
    <text evidence="4">The sequence shown here is derived from an EMBL/GenBank/DDBJ whole genome shotgun (WGS) entry which is preliminary data.</text>
</comment>
<accession>E6PCK1</accession>
<dbReference type="NCBIfam" id="TIGR00005">
    <property type="entry name" value="rluA_subfam"/>
    <property type="match status" value="1"/>
</dbReference>
<proteinExistence type="inferred from homology"/>
<dbReference type="InterPro" id="IPR006225">
    <property type="entry name" value="PsdUridine_synth_RluC/D"/>
</dbReference>
<evidence type="ECO:0000259" key="3">
    <source>
        <dbReference type="SMART" id="SM00363"/>
    </source>
</evidence>
<dbReference type="PROSITE" id="PS50889">
    <property type="entry name" value="S4"/>
    <property type="match status" value="1"/>
</dbReference>
<dbReference type="SUPFAM" id="SSF55120">
    <property type="entry name" value="Pseudouridine synthase"/>
    <property type="match status" value="1"/>
</dbReference>
<dbReference type="PANTHER" id="PTHR21600">
    <property type="entry name" value="MITOCHONDRIAL RNA PSEUDOURIDINE SYNTHASE"/>
    <property type="match status" value="1"/>
</dbReference>
<keyword evidence="2 4" id="KW-0413">Isomerase</keyword>
<dbReference type="Pfam" id="PF00849">
    <property type="entry name" value="PseudoU_synth_2"/>
    <property type="match status" value="1"/>
</dbReference>
<comment type="similarity">
    <text evidence="1">Belongs to the pseudouridine synthase RluA family.</text>
</comment>
<dbReference type="AlphaFoldDB" id="E6PCK1"/>
<dbReference type="PROSITE" id="PS01129">
    <property type="entry name" value="PSI_RLU"/>
    <property type="match status" value="1"/>
</dbReference>
<dbReference type="InterPro" id="IPR050188">
    <property type="entry name" value="RluA_PseudoU_synthase"/>
</dbReference>
<dbReference type="GO" id="GO:0009982">
    <property type="term" value="F:pseudouridine synthase activity"/>
    <property type="evidence" value="ECO:0007669"/>
    <property type="project" value="InterPro"/>
</dbReference>
<dbReference type="GO" id="GO:0003723">
    <property type="term" value="F:RNA binding"/>
    <property type="evidence" value="ECO:0007669"/>
    <property type="project" value="InterPro"/>
</dbReference>
<dbReference type="InterPro" id="IPR020103">
    <property type="entry name" value="PsdUridine_synth_cat_dom_sf"/>
</dbReference>
<evidence type="ECO:0000256" key="2">
    <source>
        <dbReference type="ARBA" id="ARBA00023235"/>
    </source>
</evidence>
<dbReference type="Pfam" id="PF01479">
    <property type="entry name" value="S4"/>
    <property type="match status" value="1"/>
</dbReference>
<feature type="domain" description="RNA-binding S4" evidence="3">
    <location>
        <begin position="12"/>
        <end position="73"/>
    </location>
</feature>
<sequence length="299" mass="32883">MRHVVAPEEAGLRLDVTVARHAAAPRSRVAEAIRQGGVRVNDELARASRLLVEGDVIEYALADPAPLVAKPERIDLAIVYEDEDLLVVDKPAGMVTHPAHGTRSGTLVNALLGYLGTLPGDALRPGLVHRLDRDTSGLLVVAKTPEALSALGIAMKARKISREYLGLVHGIPEFDRGTLDGPIGREPHNRLKYIVTREGRRAITHYEVVERFARHTEMRFRLETGRTHQIRVHCAAMHHPIYNDPVYGRSVPGSPLPGQALHAWRLAFTHPRTRVELGFESAPPPAYASVRAVLAAHER</sequence>
<dbReference type="PANTHER" id="PTHR21600:SF44">
    <property type="entry name" value="RIBOSOMAL LARGE SUBUNIT PSEUDOURIDINE SYNTHASE D"/>
    <property type="match status" value="1"/>
</dbReference>
<protein>
    <submittedName>
        <fullName evidence="4">Pseudouridylate synthase</fullName>
        <ecNumber evidence="4">5.4.99.-</ecNumber>
    </submittedName>
</protein>
<gene>
    <name evidence="4" type="primary">rluD</name>
    <name evidence="4" type="ORF">CARN1_2072</name>
</gene>
<dbReference type="InterPro" id="IPR006224">
    <property type="entry name" value="PsdUridine_synth_RluA-like_CS"/>
</dbReference>
<evidence type="ECO:0000256" key="1">
    <source>
        <dbReference type="ARBA" id="ARBA00010876"/>
    </source>
</evidence>
<dbReference type="SMART" id="SM00363">
    <property type="entry name" value="S4"/>
    <property type="match status" value="1"/>
</dbReference>
<name>E6PCK1_9ZZZZ</name>
<dbReference type="Gene3D" id="3.30.2350.10">
    <property type="entry name" value="Pseudouridine synthase"/>
    <property type="match status" value="1"/>
</dbReference>
<dbReference type="InterPro" id="IPR002942">
    <property type="entry name" value="S4_RNA-bd"/>
</dbReference>
<dbReference type="CDD" id="cd00165">
    <property type="entry name" value="S4"/>
    <property type="match status" value="1"/>
</dbReference>
<dbReference type="EC" id="5.4.99.-" evidence="4"/>
<dbReference type="EMBL" id="CABL01000001">
    <property type="protein sequence ID" value="CBH74185.1"/>
    <property type="molecule type" value="Genomic_DNA"/>
</dbReference>
<dbReference type="Gene3D" id="3.10.290.10">
    <property type="entry name" value="RNA-binding S4 domain"/>
    <property type="match status" value="1"/>
</dbReference>
<dbReference type="SUPFAM" id="SSF55174">
    <property type="entry name" value="Alpha-L RNA-binding motif"/>
    <property type="match status" value="1"/>
</dbReference>
<dbReference type="InterPro" id="IPR036986">
    <property type="entry name" value="S4_RNA-bd_sf"/>
</dbReference>
<evidence type="ECO:0000313" key="4">
    <source>
        <dbReference type="EMBL" id="CBH74185.1"/>
    </source>
</evidence>
<dbReference type="CDD" id="cd02869">
    <property type="entry name" value="PseudoU_synth_RluA_like"/>
    <property type="match status" value="1"/>
</dbReference>
<organism evidence="4">
    <name type="scientific">mine drainage metagenome</name>
    <dbReference type="NCBI Taxonomy" id="410659"/>
    <lineage>
        <taxon>unclassified sequences</taxon>
        <taxon>metagenomes</taxon>
        <taxon>ecological metagenomes</taxon>
    </lineage>
</organism>
<reference evidence="4" key="1">
    <citation type="submission" date="2009-10" db="EMBL/GenBank/DDBJ databases">
        <title>Diversity of trophic interactions inside an arsenic-rich microbial ecosystem.</title>
        <authorList>
            <person name="Bertin P.N."/>
            <person name="Heinrich-Salmeron A."/>
            <person name="Pelletier E."/>
            <person name="Goulhen-Chollet F."/>
            <person name="Arsene-Ploetze F."/>
            <person name="Gallien S."/>
            <person name="Calteau A."/>
            <person name="Vallenet D."/>
            <person name="Casiot C."/>
            <person name="Chane-Woon-Ming B."/>
            <person name="Giloteaux L."/>
            <person name="Barakat M."/>
            <person name="Bonnefoy V."/>
            <person name="Bruneel O."/>
            <person name="Chandler M."/>
            <person name="Cleiss J."/>
            <person name="Duran R."/>
            <person name="Elbaz-Poulichet F."/>
            <person name="Fonknechten N."/>
            <person name="Lauga B."/>
            <person name="Mornico D."/>
            <person name="Ortet P."/>
            <person name="Schaeffer C."/>
            <person name="Siguier P."/>
            <person name="Alexander Thil Smith A."/>
            <person name="Van Dorsselaer A."/>
            <person name="Weissenbach J."/>
            <person name="Medigue C."/>
            <person name="Le Paslier D."/>
        </authorList>
    </citation>
    <scope>NUCLEOTIDE SEQUENCE</scope>
</reference>
<dbReference type="InterPro" id="IPR006145">
    <property type="entry name" value="PsdUridine_synth_RsuA/RluA"/>
</dbReference>